<reference evidence="3 4" key="1">
    <citation type="submission" date="2020-08" db="EMBL/GenBank/DDBJ databases">
        <title>Genome public.</title>
        <authorList>
            <person name="Liu C."/>
            <person name="Sun Q."/>
        </authorList>
    </citation>
    <scope>NUCLEOTIDE SEQUENCE [LARGE SCALE GENOMIC DNA]</scope>
    <source>
        <strain evidence="3 4">27-44</strain>
    </source>
</reference>
<accession>A0ABR7I544</accession>
<organism evidence="3 4">
    <name type="scientific">Blautia intestinalis</name>
    <dbReference type="NCBI Taxonomy" id="2763028"/>
    <lineage>
        <taxon>Bacteria</taxon>
        <taxon>Bacillati</taxon>
        <taxon>Bacillota</taxon>
        <taxon>Clostridia</taxon>
        <taxon>Lachnospirales</taxon>
        <taxon>Lachnospiraceae</taxon>
        <taxon>Blautia</taxon>
    </lineage>
</organism>
<gene>
    <name evidence="3" type="ORF">H8Z79_13885</name>
</gene>
<dbReference type="RefSeq" id="WP_187002903.1">
    <property type="nucleotide sequence ID" value="NZ_JACOQE010000011.1"/>
</dbReference>
<protein>
    <recommendedName>
        <fullName evidence="5">DUF4355 domain-containing protein</fullName>
    </recommendedName>
</protein>
<dbReference type="EMBL" id="JACOQE010000011">
    <property type="protein sequence ID" value="MBC5741505.1"/>
    <property type="molecule type" value="Genomic_DNA"/>
</dbReference>
<evidence type="ECO:0000256" key="2">
    <source>
        <dbReference type="SAM" id="MobiDB-lite"/>
    </source>
</evidence>
<feature type="coiled-coil region" evidence="1">
    <location>
        <begin position="99"/>
        <end position="126"/>
    </location>
</feature>
<proteinExistence type="predicted"/>
<keyword evidence="1" id="KW-0175">Coiled coil</keyword>
<evidence type="ECO:0000313" key="4">
    <source>
        <dbReference type="Proteomes" id="UP000633936"/>
    </source>
</evidence>
<name>A0ABR7I544_9FIRM</name>
<feature type="region of interest" description="Disordered" evidence="2">
    <location>
        <begin position="16"/>
        <end position="43"/>
    </location>
</feature>
<keyword evidence="4" id="KW-1185">Reference proteome</keyword>
<comment type="caution">
    <text evidence="3">The sequence shown here is derived from an EMBL/GenBank/DDBJ whole genome shotgun (WGS) entry which is preliminary data.</text>
</comment>
<sequence length="223" mass="23890">MFKRFRCKLPMNLQTFAEGGTGDGNPAGSTGSGDGTQPAGTQTPQFDYEKLASLIAGKQTVTEESVLRGYFKQQGLSKEQMEQAIASFKQQQAANQPDVAGMQNQITEAQAQLAASQKAVQAAQVESAATMMAVSLGIEAKTIPYILKMADLSQVMGEDGKINEESLKTAVNKVLEDVPALKPQADGKTGFTQIGTGGNPAQHPQQTTTNQPTVPTKRWNRWN</sequence>
<feature type="compositionally biased region" description="Gly residues" evidence="2">
    <location>
        <begin position="19"/>
        <end position="34"/>
    </location>
</feature>
<evidence type="ECO:0000256" key="1">
    <source>
        <dbReference type="SAM" id="Coils"/>
    </source>
</evidence>
<evidence type="ECO:0008006" key="5">
    <source>
        <dbReference type="Google" id="ProtNLM"/>
    </source>
</evidence>
<evidence type="ECO:0000313" key="3">
    <source>
        <dbReference type="EMBL" id="MBC5741505.1"/>
    </source>
</evidence>
<feature type="region of interest" description="Disordered" evidence="2">
    <location>
        <begin position="182"/>
        <end position="223"/>
    </location>
</feature>
<feature type="compositionally biased region" description="Low complexity" evidence="2">
    <location>
        <begin position="200"/>
        <end position="216"/>
    </location>
</feature>
<dbReference type="Proteomes" id="UP000633936">
    <property type="component" value="Unassembled WGS sequence"/>
</dbReference>